<dbReference type="AlphaFoldDB" id="A0A8T0IIJ9"/>
<evidence type="ECO:0000256" key="1">
    <source>
        <dbReference type="SAM" id="Phobius"/>
    </source>
</evidence>
<organism evidence="2 3">
    <name type="scientific">Ceratodon purpureus</name>
    <name type="common">Fire moss</name>
    <name type="synonym">Dicranum purpureum</name>
    <dbReference type="NCBI Taxonomy" id="3225"/>
    <lineage>
        <taxon>Eukaryota</taxon>
        <taxon>Viridiplantae</taxon>
        <taxon>Streptophyta</taxon>
        <taxon>Embryophyta</taxon>
        <taxon>Bryophyta</taxon>
        <taxon>Bryophytina</taxon>
        <taxon>Bryopsida</taxon>
        <taxon>Dicranidae</taxon>
        <taxon>Pseudoditrichales</taxon>
        <taxon>Ditrichaceae</taxon>
        <taxon>Ceratodon</taxon>
    </lineage>
</organism>
<keyword evidence="1" id="KW-1133">Transmembrane helix</keyword>
<keyword evidence="3" id="KW-1185">Reference proteome</keyword>
<accession>A0A8T0IIJ9</accession>
<reference evidence="2" key="1">
    <citation type="submission" date="2020-06" db="EMBL/GenBank/DDBJ databases">
        <title>WGS assembly of Ceratodon purpureus strain R40.</title>
        <authorList>
            <person name="Carey S.B."/>
            <person name="Jenkins J."/>
            <person name="Shu S."/>
            <person name="Lovell J.T."/>
            <person name="Sreedasyam A."/>
            <person name="Maumus F."/>
            <person name="Tiley G.P."/>
            <person name="Fernandez-Pozo N."/>
            <person name="Barry K."/>
            <person name="Chen C."/>
            <person name="Wang M."/>
            <person name="Lipzen A."/>
            <person name="Daum C."/>
            <person name="Saski C.A."/>
            <person name="Payton A.C."/>
            <person name="Mcbreen J.C."/>
            <person name="Conrad R.E."/>
            <person name="Kollar L.M."/>
            <person name="Olsson S."/>
            <person name="Huttunen S."/>
            <person name="Landis J.B."/>
            <person name="Wickett N.J."/>
            <person name="Johnson M.G."/>
            <person name="Rensing S.A."/>
            <person name="Grimwood J."/>
            <person name="Schmutz J."/>
            <person name="Mcdaniel S.F."/>
        </authorList>
    </citation>
    <scope>NUCLEOTIDE SEQUENCE</scope>
    <source>
        <strain evidence="2">R40</strain>
    </source>
</reference>
<sequence length="292" mass="32243">MRRSGGSMKELFFKLMLQLRNAGFEESEVVHSKMLLWEYTETPMQYSKLLHEVQVSDSQSVAETYQSSSEDAITLLDAAFNECRALKTQGIYEFCRTAWDQRPSWMRTVYSGKEGDHTLVETAVNVATSVPFVLVGLQVPRNNFSTSMYANSLIGVGMASTLYHTSRGEVRKCTRWGDYAMIATSTLCMSSAVVLNKDNKQSKALILASIAMLPFQPLLVAAIHTSIVEAEFARKAFENPKLRGAHAVHTATSLIGGALFVADDIFPDTPFIHAAWHCAAAVGVMTINSLIE</sequence>
<gene>
    <name evidence="2" type="ORF">KC19_3G077900</name>
</gene>
<keyword evidence="1" id="KW-0472">Membrane</keyword>
<feature type="transmembrane region" description="Helical" evidence="1">
    <location>
        <begin position="201"/>
        <end position="223"/>
    </location>
</feature>
<dbReference type="PANTHER" id="PTHR35100:SF1">
    <property type="entry name" value="F15H11.13 PROTEIN"/>
    <property type="match status" value="1"/>
</dbReference>
<comment type="caution">
    <text evidence="2">The sequence shown here is derived from an EMBL/GenBank/DDBJ whole genome shotgun (WGS) entry which is preliminary data.</text>
</comment>
<evidence type="ECO:0000313" key="3">
    <source>
        <dbReference type="Proteomes" id="UP000822688"/>
    </source>
</evidence>
<feature type="transmembrane region" description="Helical" evidence="1">
    <location>
        <begin position="274"/>
        <end position="291"/>
    </location>
</feature>
<evidence type="ECO:0000313" key="2">
    <source>
        <dbReference type="EMBL" id="KAG0582696.1"/>
    </source>
</evidence>
<dbReference type="Proteomes" id="UP000822688">
    <property type="component" value="Chromosome 3"/>
</dbReference>
<proteinExistence type="predicted"/>
<name>A0A8T0IIJ9_CERPU</name>
<dbReference type="PANTHER" id="PTHR35100">
    <property type="entry name" value="FOLD PROTEIN"/>
    <property type="match status" value="1"/>
</dbReference>
<dbReference type="EMBL" id="CM026423">
    <property type="protein sequence ID" value="KAG0582696.1"/>
    <property type="molecule type" value="Genomic_DNA"/>
</dbReference>
<dbReference type="OrthoDB" id="534610at2759"/>
<keyword evidence="1" id="KW-0812">Transmembrane</keyword>
<protein>
    <submittedName>
        <fullName evidence="2">Uncharacterized protein</fullName>
    </submittedName>
</protein>